<accession>A0ABT1J7L1</accession>
<organism evidence="3 4">
    <name type="scientific">Kitasatospora paracochleata</name>
    <dbReference type="NCBI Taxonomy" id="58354"/>
    <lineage>
        <taxon>Bacteria</taxon>
        <taxon>Bacillati</taxon>
        <taxon>Actinomycetota</taxon>
        <taxon>Actinomycetes</taxon>
        <taxon>Kitasatosporales</taxon>
        <taxon>Streptomycetaceae</taxon>
        <taxon>Kitasatospora</taxon>
    </lineage>
</organism>
<dbReference type="PROSITE" id="PS51257">
    <property type="entry name" value="PROKAR_LIPOPROTEIN"/>
    <property type="match status" value="1"/>
</dbReference>
<keyword evidence="4" id="KW-1185">Reference proteome</keyword>
<dbReference type="PANTHER" id="PTHR36507:SF1">
    <property type="entry name" value="BLL1555 PROTEIN"/>
    <property type="match status" value="1"/>
</dbReference>
<feature type="domain" description="EfeO-type cupredoxin-like" evidence="2">
    <location>
        <begin position="84"/>
        <end position="173"/>
    </location>
</feature>
<evidence type="ECO:0000256" key="1">
    <source>
        <dbReference type="SAM" id="MobiDB-lite"/>
    </source>
</evidence>
<dbReference type="InterPro" id="IPR008972">
    <property type="entry name" value="Cupredoxin"/>
</dbReference>
<feature type="region of interest" description="Disordered" evidence="1">
    <location>
        <begin position="36"/>
        <end position="88"/>
    </location>
</feature>
<proteinExistence type="predicted"/>
<dbReference type="InterPro" id="IPR028096">
    <property type="entry name" value="EfeO_Cupredoxin"/>
</dbReference>
<dbReference type="Pfam" id="PF13473">
    <property type="entry name" value="Cupredoxin_1"/>
    <property type="match status" value="1"/>
</dbReference>
<evidence type="ECO:0000313" key="4">
    <source>
        <dbReference type="Proteomes" id="UP001206483"/>
    </source>
</evidence>
<dbReference type="PANTHER" id="PTHR36507">
    <property type="entry name" value="BLL1555 PROTEIN"/>
    <property type="match status" value="1"/>
</dbReference>
<dbReference type="InterPro" id="IPR006311">
    <property type="entry name" value="TAT_signal"/>
</dbReference>
<dbReference type="Proteomes" id="UP001206483">
    <property type="component" value="Unassembled WGS sequence"/>
</dbReference>
<comment type="caution">
    <text evidence="3">The sequence shown here is derived from an EMBL/GenBank/DDBJ whole genome shotgun (WGS) entry which is preliminary data.</text>
</comment>
<dbReference type="Gene3D" id="2.60.40.420">
    <property type="entry name" value="Cupredoxins - blue copper proteins"/>
    <property type="match status" value="1"/>
</dbReference>
<dbReference type="SUPFAM" id="SSF49503">
    <property type="entry name" value="Cupredoxins"/>
    <property type="match status" value="1"/>
</dbReference>
<evidence type="ECO:0000259" key="2">
    <source>
        <dbReference type="Pfam" id="PF13473"/>
    </source>
</evidence>
<reference evidence="3 4" key="1">
    <citation type="submission" date="2022-06" db="EMBL/GenBank/DDBJ databases">
        <title>Sequencing the genomes of 1000 actinobacteria strains.</title>
        <authorList>
            <person name="Klenk H.-P."/>
        </authorList>
    </citation>
    <scope>NUCLEOTIDE SEQUENCE [LARGE SCALE GENOMIC DNA]</scope>
    <source>
        <strain evidence="3 4">DSM 41656</strain>
    </source>
</reference>
<dbReference type="EMBL" id="JAMZDX010000007">
    <property type="protein sequence ID" value="MCP2313431.1"/>
    <property type="molecule type" value="Genomic_DNA"/>
</dbReference>
<sequence>MGERHLGTVSAPTRRQLLRGAGGAAVAALLAACSSSKSTSTTTSPAATTSPSPAATGSASPAASASPSGSGSASASGSPSGSASGSASGGPAMVVIIKDFAFHPSTFTVAPGAKVTVTNQDSTAHTLTSTTSGAFDTGTLAPGQSTSITAPAKSGPYPFKCTIHPNMTGTLTVS</sequence>
<protein>
    <submittedName>
        <fullName evidence="3">Plastocyanin</fullName>
    </submittedName>
</protein>
<dbReference type="PROSITE" id="PS51318">
    <property type="entry name" value="TAT"/>
    <property type="match status" value="1"/>
</dbReference>
<evidence type="ECO:0000313" key="3">
    <source>
        <dbReference type="EMBL" id="MCP2313431.1"/>
    </source>
</evidence>
<gene>
    <name evidence="3" type="ORF">FHR36_006630</name>
</gene>
<name>A0ABT1J7L1_9ACTN</name>
<dbReference type="InterPro" id="IPR052721">
    <property type="entry name" value="ET_Amicyanin"/>
</dbReference>
<dbReference type="RefSeq" id="WP_253803348.1">
    <property type="nucleotide sequence ID" value="NZ_BAAAUB010000006.1"/>
</dbReference>